<proteinExistence type="predicted"/>
<dbReference type="Proteomes" id="UP000324222">
    <property type="component" value="Unassembled WGS sequence"/>
</dbReference>
<accession>A0A5B7H021</accession>
<evidence type="ECO:0000313" key="2">
    <source>
        <dbReference type="Proteomes" id="UP000324222"/>
    </source>
</evidence>
<organism evidence="1 2">
    <name type="scientific">Portunus trituberculatus</name>
    <name type="common">Swimming crab</name>
    <name type="synonym">Neptunus trituberculatus</name>
    <dbReference type="NCBI Taxonomy" id="210409"/>
    <lineage>
        <taxon>Eukaryota</taxon>
        <taxon>Metazoa</taxon>
        <taxon>Ecdysozoa</taxon>
        <taxon>Arthropoda</taxon>
        <taxon>Crustacea</taxon>
        <taxon>Multicrustacea</taxon>
        <taxon>Malacostraca</taxon>
        <taxon>Eumalacostraca</taxon>
        <taxon>Eucarida</taxon>
        <taxon>Decapoda</taxon>
        <taxon>Pleocyemata</taxon>
        <taxon>Brachyura</taxon>
        <taxon>Eubrachyura</taxon>
        <taxon>Portunoidea</taxon>
        <taxon>Portunidae</taxon>
        <taxon>Portuninae</taxon>
        <taxon>Portunus</taxon>
    </lineage>
</organism>
<sequence length="83" mass="9382">MRERLGCPQTDPGADTSCLREARPAINSLLLVCSTFKASVVQGRSRWTDNSHMQLVHARVGRRVERRAPLTWDLLGLALVRRK</sequence>
<name>A0A5B7H021_PORTR</name>
<reference evidence="1 2" key="1">
    <citation type="submission" date="2019-05" db="EMBL/GenBank/DDBJ databases">
        <title>Another draft genome of Portunus trituberculatus and its Hox gene families provides insights of decapod evolution.</title>
        <authorList>
            <person name="Jeong J.-H."/>
            <person name="Song I."/>
            <person name="Kim S."/>
            <person name="Choi T."/>
            <person name="Kim D."/>
            <person name="Ryu S."/>
            <person name="Kim W."/>
        </authorList>
    </citation>
    <scope>NUCLEOTIDE SEQUENCE [LARGE SCALE GENOMIC DNA]</scope>
    <source>
        <tissue evidence="1">Muscle</tissue>
    </source>
</reference>
<evidence type="ECO:0000313" key="1">
    <source>
        <dbReference type="EMBL" id="MPC64412.1"/>
    </source>
</evidence>
<gene>
    <name evidence="1" type="ORF">E2C01_058528</name>
</gene>
<dbReference type="AlphaFoldDB" id="A0A5B7H021"/>
<comment type="caution">
    <text evidence="1">The sequence shown here is derived from an EMBL/GenBank/DDBJ whole genome shotgun (WGS) entry which is preliminary data.</text>
</comment>
<dbReference type="EMBL" id="VSRR010022058">
    <property type="protein sequence ID" value="MPC64412.1"/>
    <property type="molecule type" value="Genomic_DNA"/>
</dbReference>
<keyword evidence="2" id="KW-1185">Reference proteome</keyword>
<protein>
    <submittedName>
        <fullName evidence="1">Uncharacterized protein</fullName>
    </submittedName>
</protein>